<dbReference type="SUPFAM" id="SSF56645">
    <property type="entry name" value="Acyl-CoA dehydrogenase NM domain-like"/>
    <property type="match status" value="1"/>
</dbReference>
<evidence type="ECO:0000256" key="11">
    <source>
        <dbReference type="ARBA" id="ARBA00047859"/>
    </source>
</evidence>
<dbReference type="InterPro" id="IPR006091">
    <property type="entry name" value="Acyl-CoA_Oxase/DH_mid-dom"/>
</dbReference>
<dbReference type="GO" id="GO:0050660">
    <property type="term" value="F:flavin adenine dinucleotide binding"/>
    <property type="evidence" value="ECO:0007669"/>
    <property type="project" value="InterPro"/>
</dbReference>
<dbReference type="InterPro" id="IPR009100">
    <property type="entry name" value="AcylCoA_DH/oxidase_NM_dom_sf"/>
</dbReference>
<dbReference type="Gene3D" id="1.10.540.10">
    <property type="entry name" value="Acyl-CoA dehydrogenase/oxidase, N-terminal domain"/>
    <property type="match status" value="1"/>
</dbReference>
<dbReference type="GO" id="GO:0006552">
    <property type="term" value="P:L-leucine catabolic process"/>
    <property type="evidence" value="ECO:0007669"/>
    <property type="project" value="TreeGrafter"/>
</dbReference>
<evidence type="ECO:0000313" key="17">
    <source>
        <dbReference type="Proteomes" id="UP000294856"/>
    </source>
</evidence>
<comment type="subcellular location">
    <subcellularLocation>
        <location evidence="1">Cytoplasm</location>
    </subcellularLocation>
</comment>
<dbReference type="InterPro" id="IPR036250">
    <property type="entry name" value="AcylCo_DH-like_C"/>
</dbReference>
<evidence type="ECO:0000256" key="9">
    <source>
        <dbReference type="ARBA" id="ARBA00034328"/>
    </source>
</evidence>
<evidence type="ECO:0000256" key="1">
    <source>
        <dbReference type="ARBA" id="ARBA00004496"/>
    </source>
</evidence>
<comment type="similarity">
    <text evidence="8">Belongs to the DszC flavin monooxygenase family.</text>
</comment>
<evidence type="ECO:0000259" key="14">
    <source>
        <dbReference type="Pfam" id="PF02770"/>
    </source>
</evidence>
<comment type="catalytic activity">
    <reaction evidence="13">
        <text>dibenzothiophene + 2 FMNH2 + 2 O2 = dibenzothiophene 5,5-dioxide + 2 FMN + 2 H2O + 2 H(+)</text>
        <dbReference type="Rhea" id="RHEA:49072"/>
        <dbReference type="ChEBI" id="CHEBI:15377"/>
        <dbReference type="ChEBI" id="CHEBI:15378"/>
        <dbReference type="ChEBI" id="CHEBI:15379"/>
        <dbReference type="ChEBI" id="CHEBI:23681"/>
        <dbReference type="ChEBI" id="CHEBI:57618"/>
        <dbReference type="ChEBI" id="CHEBI:58210"/>
        <dbReference type="ChEBI" id="CHEBI:90356"/>
        <dbReference type="EC" id="1.14.14.21"/>
    </reaction>
</comment>
<comment type="catalytic activity">
    <reaction evidence="12">
        <text>dibenzothiophene 5-oxide + FMNH2 + O2 = dibenzothiophene 5,5-dioxide + FMN + H2O + H(+)</text>
        <dbReference type="Rhea" id="RHEA:49080"/>
        <dbReference type="ChEBI" id="CHEBI:15377"/>
        <dbReference type="ChEBI" id="CHEBI:15378"/>
        <dbReference type="ChEBI" id="CHEBI:15379"/>
        <dbReference type="ChEBI" id="CHEBI:23683"/>
        <dbReference type="ChEBI" id="CHEBI:57618"/>
        <dbReference type="ChEBI" id="CHEBI:58210"/>
        <dbReference type="ChEBI" id="CHEBI:90356"/>
    </reaction>
</comment>
<evidence type="ECO:0000256" key="7">
    <source>
        <dbReference type="ARBA" id="ARBA00034307"/>
    </source>
</evidence>
<evidence type="ECO:0000256" key="10">
    <source>
        <dbReference type="ARBA" id="ARBA00034345"/>
    </source>
</evidence>
<keyword evidence="3" id="KW-0288">FMN</keyword>
<comment type="catalytic activity">
    <reaction evidence="11">
        <text>dibenzothiophene + FMNH2 + O2 = dibenzothiophene 5-oxide + FMN + H2O + H(+)</text>
        <dbReference type="Rhea" id="RHEA:49076"/>
        <dbReference type="ChEBI" id="CHEBI:15377"/>
        <dbReference type="ChEBI" id="CHEBI:15378"/>
        <dbReference type="ChEBI" id="CHEBI:15379"/>
        <dbReference type="ChEBI" id="CHEBI:23681"/>
        <dbReference type="ChEBI" id="CHEBI:23683"/>
        <dbReference type="ChEBI" id="CHEBI:57618"/>
        <dbReference type="ChEBI" id="CHEBI:58210"/>
    </reaction>
</comment>
<reference evidence="16 17" key="1">
    <citation type="submission" date="2019-03" db="EMBL/GenBank/DDBJ databases">
        <title>Genomic Encyclopedia of Type Strains, Phase IV (KMG-IV): sequencing the most valuable type-strain genomes for metagenomic binning, comparative biology and taxonomic classification.</title>
        <authorList>
            <person name="Goeker M."/>
        </authorList>
    </citation>
    <scope>NUCLEOTIDE SEQUENCE [LARGE SCALE GENOMIC DNA]</scope>
    <source>
        <strain evidence="16 17">DSM 44684</strain>
    </source>
</reference>
<name>A0A4R1FPU8_9NOCA</name>
<evidence type="ECO:0000256" key="12">
    <source>
        <dbReference type="ARBA" id="ARBA00048445"/>
    </source>
</evidence>
<comment type="pathway">
    <text evidence="7">Sulfur metabolism; dibenzothiophene degradation.</text>
</comment>
<keyword evidence="2" id="KW-0285">Flavoprotein</keyword>
<dbReference type="PIRSF" id="PIRSF016578">
    <property type="entry name" value="HsaA"/>
    <property type="match status" value="1"/>
</dbReference>
<evidence type="ECO:0000256" key="4">
    <source>
        <dbReference type="ARBA" id="ARBA00022741"/>
    </source>
</evidence>
<keyword evidence="6" id="KW-0503">Monooxygenase</keyword>
<dbReference type="RefSeq" id="WP_084472939.1">
    <property type="nucleotide sequence ID" value="NZ_SMFR01000003.1"/>
</dbReference>
<proteinExistence type="inferred from homology"/>
<keyword evidence="4" id="KW-0547">Nucleotide-binding</keyword>
<dbReference type="Gene3D" id="2.40.110.10">
    <property type="entry name" value="Butyryl-CoA Dehydrogenase, subunit A, domain 2"/>
    <property type="match status" value="1"/>
</dbReference>
<dbReference type="AlphaFoldDB" id="A0A4R1FPU8"/>
<dbReference type="InterPro" id="IPR046373">
    <property type="entry name" value="Acyl-CoA_Oxase/DH_mid-dom_sf"/>
</dbReference>
<dbReference type="STRING" id="1210063.GCA_001612665_04023"/>
<evidence type="ECO:0000256" key="13">
    <source>
        <dbReference type="ARBA" id="ARBA00049456"/>
    </source>
</evidence>
<dbReference type="Gene3D" id="1.20.140.10">
    <property type="entry name" value="Butyryl-CoA Dehydrogenase, subunit A, domain 3"/>
    <property type="match status" value="1"/>
</dbReference>
<dbReference type="EMBL" id="SMFR01000003">
    <property type="protein sequence ID" value="TCJ95592.1"/>
    <property type="molecule type" value="Genomic_DNA"/>
</dbReference>
<dbReference type="GO" id="GO:0008470">
    <property type="term" value="F:3-methylbutanoyl-CoA dehydrogenase activity"/>
    <property type="evidence" value="ECO:0007669"/>
    <property type="project" value="TreeGrafter"/>
</dbReference>
<feature type="domain" description="Acyl-CoA oxidase/dehydrogenase middle" evidence="14">
    <location>
        <begin position="154"/>
        <end position="239"/>
    </location>
</feature>
<comment type="caution">
    <text evidence="16">The sequence shown here is derived from an EMBL/GenBank/DDBJ whole genome shotgun (WGS) entry which is preliminary data.</text>
</comment>
<dbReference type="Pfam" id="PF02770">
    <property type="entry name" value="Acyl-CoA_dh_M"/>
    <property type="match status" value="1"/>
</dbReference>
<keyword evidence="5" id="KW-0560">Oxidoreductase</keyword>
<sequence length="426" mass="44820">MTAVDQPAASLDSVVVGSIEHTGPPDNSQTAPAARPLTVAGIRAAAAPILARLADTARQREIDRDYAFVEVRALADAGIALTGIAVAEGGAGGSLREVTDLVIEIARADSSVAQALRSSFLTANQVAGRPDLPHREQTLRRLRDRDLFAGTSNERTGGASGQVNATARRDGADWVIDGEKYYSTGGLYADWFSTQAQTEDGTVLRFTVPVDRAGLRRLDDFDAVGQRLTASGTTRFTGVRVRADEITPAPDTAPDNPWQGSYAQLYLAAVQAGIAARARDDAVAYVRHKARPIKHSTATSSLDDPYVRQTVGEIAARAQAARAVVLLAAETLEGVRGRTGDDARAAGAAAAVEVAQAGVIAIESALAAAELVFDVGGGSITDRALGFDRHWRNARTAANHNPRQWKQAVAGAFHLSGEQPPTTGLF</sequence>
<keyword evidence="17" id="KW-1185">Reference proteome</keyword>
<dbReference type="OrthoDB" id="571684at2"/>
<accession>A0A4R1FPU8</accession>
<evidence type="ECO:0000259" key="15">
    <source>
        <dbReference type="Pfam" id="PF08028"/>
    </source>
</evidence>
<evidence type="ECO:0000313" key="16">
    <source>
        <dbReference type="EMBL" id="TCJ95592.1"/>
    </source>
</evidence>
<dbReference type="SUPFAM" id="SSF47203">
    <property type="entry name" value="Acyl-CoA dehydrogenase C-terminal domain-like"/>
    <property type="match status" value="1"/>
</dbReference>
<protein>
    <recommendedName>
        <fullName evidence="10">Dibenzothiophene monooxygenase</fullName>
        <ecNumber evidence="9">1.14.14.21</ecNumber>
    </recommendedName>
</protein>
<dbReference type="GO" id="GO:0005737">
    <property type="term" value="C:cytoplasm"/>
    <property type="evidence" value="ECO:0007669"/>
    <property type="project" value="UniProtKB-SubCell"/>
</dbReference>
<dbReference type="Pfam" id="PF08028">
    <property type="entry name" value="Acyl-CoA_dh_2"/>
    <property type="match status" value="1"/>
</dbReference>
<dbReference type="InterPro" id="IPR013107">
    <property type="entry name" value="Acyl-CoA_DH_C"/>
</dbReference>
<dbReference type="GO" id="GO:0004497">
    <property type="term" value="F:monooxygenase activity"/>
    <property type="evidence" value="ECO:0007669"/>
    <property type="project" value="UniProtKB-KW"/>
</dbReference>
<dbReference type="EC" id="1.14.14.21" evidence="9"/>
<evidence type="ECO:0000256" key="2">
    <source>
        <dbReference type="ARBA" id="ARBA00022630"/>
    </source>
</evidence>
<gene>
    <name evidence="16" type="ORF">DFR71_4507</name>
</gene>
<dbReference type="PANTHER" id="PTHR43884">
    <property type="entry name" value="ACYL-COA DEHYDROGENASE"/>
    <property type="match status" value="1"/>
</dbReference>
<feature type="domain" description="Acyl-CoA dehydrogenase C-terminal" evidence="15">
    <location>
        <begin position="266"/>
        <end position="401"/>
    </location>
</feature>
<evidence type="ECO:0000256" key="8">
    <source>
        <dbReference type="ARBA" id="ARBA00034317"/>
    </source>
</evidence>
<dbReference type="Proteomes" id="UP000294856">
    <property type="component" value="Unassembled WGS sequence"/>
</dbReference>
<dbReference type="PANTHER" id="PTHR43884:SF12">
    <property type="entry name" value="ISOVALERYL-COA DEHYDROGENASE, MITOCHONDRIAL-RELATED"/>
    <property type="match status" value="1"/>
</dbReference>
<evidence type="ECO:0000256" key="5">
    <source>
        <dbReference type="ARBA" id="ARBA00023002"/>
    </source>
</evidence>
<dbReference type="InterPro" id="IPR037069">
    <property type="entry name" value="AcylCoA_DH/ox_N_sf"/>
</dbReference>
<evidence type="ECO:0000256" key="3">
    <source>
        <dbReference type="ARBA" id="ARBA00022643"/>
    </source>
</evidence>
<evidence type="ECO:0000256" key="6">
    <source>
        <dbReference type="ARBA" id="ARBA00023033"/>
    </source>
</evidence>
<organism evidence="16 17">
    <name type="scientific">Nocardia alba</name>
    <dbReference type="NCBI Taxonomy" id="225051"/>
    <lineage>
        <taxon>Bacteria</taxon>
        <taxon>Bacillati</taxon>
        <taxon>Actinomycetota</taxon>
        <taxon>Actinomycetes</taxon>
        <taxon>Mycobacteriales</taxon>
        <taxon>Nocardiaceae</taxon>
        <taxon>Nocardia</taxon>
    </lineage>
</organism>